<keyword evidence="7" id="KW-1185">Reference proteome</keyword>
<dbReference type="InterPro" id="IPR036010">
    <property type="entry name" value="2Fe-2S_ferredoxin-like_sf"/>
</dbReference>
<keyword evidence="4" id="KW-0411">Iron-sulfur</keyword>
<dbReference type="EMBL" id="BAABHB010000001">
    <property type="protein sequence ID" value="GAA4396075.1"/>
    <property type="molecule type" value="Genomic_DNA"/>
</dbReference>
<sequence>MTTTLTLQVNGKQHTVTVDPATPLLYVLRNQLQLNGPKYGCALHQCGSCMVLFDGKANPSCRIPVEAAAAFSITTLEGLTQKDGSLHPVQQAFVDQQAAQCGYCLNGMVISAVSLLRETKKPDEAAIRAGMQRVLCRCGSQARVMRAIKQAAEQS</sequence>
<dbReference type="Gene3D" id="3.10.20.30">
    <property type="match status" value="1"/>
</dbReference>
<keyword evidence="3" id="KW-0408">Iron</keyword>
<evidence type="ECO:0000313" key="6">
    <source>
        <dbReference type="EMBL" id="GAA4396075.1"/>
    </source>
</evidence>
<keyword evidence="2" id="KW-0479">Metal-binding</keyword>
<dbReference type="PANTHER" id="PTHR44379:SF6">
    <property type="entry name" value="BLR6046 PROTEIN"/>
    <property type="match status" value="1"/>
</dbReference>
<dbReference type="Pfam" id="PF00111">
    <property type="entry name" value="Fer2"/>
    <property type="match status" value="1"/>
</dbReference>
<dbReference type="Proteomes" id="UP001500936">
    <property type="component" value="Unassembled WGS sequence"/>
</dbReference>
<dbReference type="Gene3D" id="1.10.150.120">
    <property type="entry name" value="[2Fe-2S]-binding domain"/>
    <property type="match status" value="1"/>
</dbReference>
<evidence type="ECO:0000256" key="3">
    <source>
        <dbReference type="ARBA" id="ARBA00023004"/>
    </source>
</evidence>
<keyword evidence="1" id="KW-0001">2Fe-2S</keyword>
<evidence type="ECO:0000313" key="7">
    <source>
        <dbReference type="Proteomes" id="UP001500936"/>
    </source>
</evidence>
<dbReference type="InterPro" id="IPR002888">
    <property type="entry name" value="2Fe-2S-bd"/>
</dbReference>
<protein>
    <submittedName>
        <fullName evidence="6">(2Fe-2S)-binding protein</fullName>
    </submittedName>
</protein>
<comment type="caution">
    <text evidence="6">The sequence shown here is derived from an EMBL/GenBank/DDBJ whole genome shotgun (WGS) entry which is preliminary data.</text>
</comment>
<feature type="domain" description="2Fe-2S ferredoxin-type" evidence="5">
    <location>
        <begin position="3"/>
        <end position="79"/>
    </location>
</feature>
<dbReference type="Pfam" id="PF01799">
    <property type="entry name" value="Fer2_2"/>
    <property type="match status" value="1"/>
</dbReference>
<dbReference type="PROSITE" id="PS51085">
    <property type="entry name" value="2FE2S_FER_2"/>
    <property type="match status" value="1"/>
</dbReference>
<dbReference type="SUPFAM" id="SSF47741">
    <property type="entry name" value="CO dehydrogenase ISP C-domain like"/>
    <property type="match status" value="1"/>
</dbReference>
<dbReference type="SUPFAM" id="SSF54292">
    <property type="entry name" value="2Fe-2S ferredoxin-like"/>
    <property type="match status" value="1"/>
</dbReference>
<dbReference type="InterPro" id="IPR001041">
    <property type="entry name" value="2Fe-2S_ferredoxin-type"/>
</dbReference>
<organism evidence="6 7">
    <name type="scientific">Nibrella viscosa</name>
    <dbReference type="NCBI Taxonomy" id="1084524"/>
    <lineage>
        <taxon>Bacteria</taxon>
        <taxon>Pseudomonadati</taxon>
        <taxon>Bacteroidota</taxon>
        <taxon>Cytophagia</taxon>
        <taxon>Cytophagales</taxon>
        <taxon>Spirosomataceae</taxon>
        <taxon>Nibrella</taxon>
    </lineage>
</organism>
<evidence type="ECO:0000256" key="2">
    <source>
        <dbReference type="ARBA" id="ARBA00022723"/>
    </source>
</evidence>
<accession>A0ABP8JU49</accession>
<dbReference type="InterPro" id="IPR051452">
    <property type="entry name" value="Diverse_Oxidoreductases"/>
</dbReference>
<dbReference type="InterPro" id="IPR036884">
    <property type="entry name" value="2Fe-2S-bd_dom_sf"/>
</dbReference>
<gene>
    <name evidence="6" type="ORF">GCM10023187_03760</name>
</gene>
<dbReference type="PANTHER" id="PTHR44379">
    <property type="entry name" value="OXIDOREDUCTASE WITH IRON-SULFUR SUBUNIT"/>
    <property type="match status" value="1"/>
</dbReference>
<reference evidence="7" key="1">
    <citation type="journal article" date="2019" name="Int. J. Syst. Evol. Microbiol.">
        <title>The Global Catalogue of Microorganisms (GCM) 10K type strain sequencing project: providing services to taxonomists for standard genome sequencing and annotation.</title>
        <authorList>
            <consortium name="The Broad Institute Genomics Platform"/>
            <consortium name="The Broad Institute Genome Sequencing Center for Infectious Disease"/>
            <person name="Wu L."/>
            <person name="Ma J."/>
        </authorList>
    </citation>
    <scope>NUCLEOTIDE SEQUENCE [LARGE SCALE GENOMIC DNA]</scope>
    <source>
        <strain evidence="7">JCM 17925</strain>
    </source>
</reference>
<proteinExistence type="predicted"/>
<dbReference type="CDD" id="cd00207">
    <property type="entry name" value="fer2"/>
    <property type="match status" value="1"/>
</dbReference>
<evidence type="ECO:0000256" key="1">
    <source>
        <dbReference type="ARBA" id="ARBA00022714"/>
    </source>
</evidence>
<evidence type="ECO:0000259" key="5">
    <source>
        <dbReference type="PROSITE" id="PS51085"/>
    </source>
</evidence>
<dbReference type="InterPro" id="IPR012675">
    <property type="entry name" value="Beta-grasp_dom_sf"/>
</dbReference>
<name>A0ABP8JU49_9BACT</name>
<dbReference type="RefSeq" id="WP_345263378.1">
    <property type="nucleotide sequence ID" value="NZ_BAABHB010000001.1"/>
</dbReference>
<evidence type="ECO:0000256" key="4">
    <source>
        <dbReference type="ARBA" id="ARBA00023014"/>
    </source>
</evidence>